<keyword evidence="1" id="KW-0812">Transmembrane</keyword>
<evidence type="ECO:0008006" key="4">
    <source>
        <dbReference type="Google" id="ProtNLM"/>
    </source>
</evidence>
<proteinExistence type="predicted"/>
<reference evidence="2 3" key="1">
    <citation type="journal article" date="2022" name="Cell">
        <title>Repeat-based holocentromeres influence genome architecture and karyotype evolution.</title>
        <authorList>
            <person name="Hofstatter P.G."/>
            <person name="Thangavel G."/>
            <person name="Lux T."/>
            <person name="Neumann P."/>
            <person name="Vondrak T."/>
            <person name="Novak P."/>
            <person name="Zhang M."/>
            <person name="Costa L."/>
            <person name="Castellani M."/>
            <person name="Scott A."/>
            <person name="Toegelov H."/>
            <person name="Fuchs J."/>
            <person name="Mata-Sucre Y."/>
            <person name="Dias Y."/>
            <person name="Vanzela A.L.L."/>
            <person name="Huettel B."/>
            <person name="Almeida C.C.S."/>
            <person name="Simkova H."/>
            <person name="Souza G."/>
            <person name="Pedrosa-Harand A."/>
            <person name="Macas J."/>
            <person name="Mayer K.F.X."/>
            <person name="Houben A."/>
            <person name="Marques A."/>
        </authorList>
    </citation>
    <scope>NUCLEOTIDE SEQUENCE [LARGE SCALE GENOMIC DNA]</scope>
    <source>
        <strain evidence="2">RhyTen1mFocal</strain>
    </source>
</reference>
<dbReference type="AlphaFoldDB" id="A0AAD6EX72"/>
<dbReference type="Pfam" id="PF04654">
    <property type="entry name" value="DUF599"/>
    <property type="match status" value="1"/>
</dbReference>
<comment type="caution">
    <text evidence="2">The sequence shown here is derived from an EMBL/GenBank/DDBJ whole genome shotgun (WGS) entry which is preliminary data.</text>
</comment>
<name>A0AAD6EX72_9POAL</name>
<evidence type="ECO:0000313" key="2">
    <source>
        <dbReference type="EMBL" id="KAJ3704290.1"/>
    </source>
</evidence>
<dbReference type="PANTHER" id="PTHR31168:SF19">
    <property type="entry name" value="OS01G0683700 PROTEIN"/>
    <property type="match status" value="1"/>
</dbReference>
<feature type="transmembrane region" description="Helical" evidence="1">
    <location>
        <begin position="197"/>
        <end position="227"/>
    </location>
</feature>
<feature type="transmembrane region" description="Helical" evidence="1">
    <location>
        <begin position="71"/>
        <end position="94"/>
    </location>
</feature>
<keyword evidence="1" id="KW-0472">Membrane</keyword>
<dbReference type="InterPro" id="IPR006747">
    <property type="entry name" value="DUF599"/>
</dbReference>
<sequence length="251" mass="28042">MKENRLDLVLVPVALSVVIGYHLWLLCTIIRHPTRTVVGLNAIARKRWAAAIMADPEKNAILAVQTLRNNIMASTVLATTAITLVSLISVFMGATTNSSPLTSASMLIYGNKTHLLSSVKYFAISLCFISAFVCNVQAIRYYAHTSFLLGIPSLKNSLHEDKKEEGDEGHKTNEFVEYVSMGLNRGSHFWSLGLRAFYLSFTLFLWMFGPIPMVTFSVIMCFCLYFLDTTTEHSRLLHGPRDLDKALSEIV</sequence>
<evidence type="ECO:0000256" key="1">
    <source>
        <dbReference type="SAM" id="Phobius"/>
    </source>
</evidence>
<organism evidence="2 3">
    <name type="scientific">Rhynchospora tenuis</name>
    <dbReference type="NCBI Taxonomy" id="198213"/>
    <lineage>
        <taxon>Eukaryota</taxon>
        <taxon>Viridiplantae</taxon>
        <taxon>Streptophyta</taxon>
        <taxon>Embryophyta</taxon>
        <taxon>Tracheophyta</taxon>
        <taxon>Spermatophyta</taxon>
        <taxon>Magnoliopsida</taxon>
        <taxon>Liliopsida</taxon>
        <taxon>Poales</taxon>
        <taxon>Cyperaceae</taxon>
        <taxon>Cyperoideae</taxon>
        <taxon>Rhynchosporeae</taxon>
        <taxon>Rhynchospora</taxon>
    </lineage>
</organism>
<keyword evidence="3" id="KW-1185">Reference proteome</keyword>
<dbReference type="Proteomes" id="UP001210211">
    <property type="component" value="Unassembled WGS sequence"/>
</dbReference>
<dbReference type="PANTHER" id="PTHR31168">
    <property type="entry name" value="OS02G0292800 PROTEIN"/>
    <property type="match status" value="1"/>
</dbReference>
<keyword evidence="1" id="KW-1133">Transmembrane helix</keyword>
<gene>
    <name evidence="2" type="ORF">LUZ61_007995</name>
</gene>
<evidence type="ECO:0000313" key="3">
    <source>
        <dbReference type="Proteomes" id="UP001210211"/>
    </source>
</evidence>
<dbReference type="EMBL" id="JAMRDG010000001">
    <property type="protein sequence ID" value="KAJ3704290.1"/>
    <property type="molecule type" value="Genomic_DNA"/>
</dbReference>
<accession>A0AAD6EX72</accession>
<feature type="transmembrane region" description="Helical" evidence="1">
    <location>
        <begin position="6"/>
        <end position="26"/>
    </location>
</feature>
<feature type="transmembrane region" description="Helical" evidence="1">
    <location>
        <begin position="114"/>
        <end position="134"/>
    </location>
</feature>
<protein>
    <recommendedName>
        <fullName evidence="4">DUF599 domain-containing protein</fullName>
    </recommendedName>
</protein>